<dbReference type="EMBL" id="PFBG01000021">
    <property type="protein sequence ID" value="PIR85878.1"/>
    <property type="molecule type" value="Genomic_DNA"/>
</dbReference>
<name>A0A2H0UHJ9_9BACT</name>
<dbReference type="AlphaFoldDB" id="A0A2H0UHJ9"/>
<dbReference type="Proteomes" id="UP000229612">
    <property type="component" value="Unassembled WGS sequence"/>
</dbReference>
<reference evidence="2" key="1">
    <citation type="submission" date="2017-09" db="EMBL/GenBank/DDBJ databases">
        <title>Depth-based differentiation of microbial function through sediment-hosted aquifers and enrichment of novel symbionts in the deep terrestrial subsurface.</title>
        <authorList>
            <person name="Probst A.J."/>
            <person name="Ladd B."/>
            <person name="Jarett J.K."/>
            <person name="Geller-Mcgrath D.E."/>
            <person name="Sieber C.M.K."/>
            <person name="Emerson J.B."/>
            <person name="Anantharaman K."/>
            <person name="Thomas B.C."/>
            <person name="Malmstrom R."/>
            <person name="Stieglmeier M."/>
            <person name="Klingl A."/>
            <person name="Woyke T."/>
            <person name="Ryan C.M."/>
            <person name="Banfield J.F."/>
        </authorList>
    </citation>
    <scope>NUCLEOTIDE SEQUENCE [LARGE SCALE GENOMIC DNA]</scope>
</reference>
<proteinExistence type="predicted"/>
<evidence type="ECO:0000313" key="1">
    <source>
        <dbReference type="EMBL" id="PIR85878.1"/>
    </source>
</evidence>
<evidence type="ECO:0000313" key="2">
    <source>
        <dbReference type="Proteomes" id="UP000229612"/>
    </source>
</evidence>
<protein>
    <submittedName>
        <fullName evidence="1">Uncharacterized protein</fullName>
    </submittedName>
</protein>
<accession>A0A2H0UHJ9</accession>
<sequence length="95" mass="10475">MGNLKREESFILFLLSVALFTQLGAQLSTIYQMEIASRQGVTMVEPDHNQRELIAEENPNTLSTSTAYSSRSFSTSISGILSTTTSTTTVPEYYA</sequence>
<comment type="caution">
    <text evidence="1">The sequence shown here is derived from an EMBL/GenBank/DDBJ whole genome shotgun (WGS) entry which is preliminary data.</text>
</comment>
<organism evidence="1 2">
    <name type="scientific">Candidatus Kaiserbacteria bacterium CG10_big_fil_rev_8_21_14_0_10_44_10</name>
    <dbReference type="NCBI Taxonomy" id="1974606"/>
    <lineage>
        <taxon>Bacteria</taxon>
        <taxon>Candidatus Kaiseribacteriota</taxon>
    </lineage>
</organism>
<gene>
    <name evidence="1" type="ORF">COU14_02000</name>
</gene>